<reference evidence="1 2" key="1">
    <citation type="submission" date="2017-03" db="EMBL/GenBank/DDBJ databases">
        <authorList>
            <person name="Afonso C.L."/>
            <person name="Miller P.J."/>
            <person name="Scott M.A."/>
            <person name="Spackman E."/>
            <person name="Goraichik I."/>
            <person name="Dimitrov K.M."/>
            <person name="Suarez D.L."/>
            <person name="Swayne D.E."/>
        </authorList>
    </citation>
    <scope>NUCLEOTIDE SEQUENCE [LARGE SCALE GENOMIC DNA]</scope>
    <source>
        <strain evidence="1 2">CECT 8287</strain>
    </source>
</reference>
<evidence type="ECO:0000313" key="2">
    <source>
        <dbReference type="Proteomes" id="UP000193827"/>
    </source>
</evidence>
<name>A0A1Y5THK2_9RHOB</name>
<dbReference type="OrthoDB" id="9807950at2"/>
<sequence length="152" mass="16345">MNVQIKLAEDRVAQLRGFAKQEGVSMNAAVGKLFRALYAHTDVTHNIPSVQVSALSDGLAIRFPNSPITGFSFDSAAKIAQTIREYLTGKHAGEKLVHLTDPNSHTGSFAIWRKGNAIKVAIPANAPEKNFTTDLAEDFAEILEAGVAKVEA</sequence>
<evidence type="ECO:0000313" key="1">
    <source>
        <dbReference type="EMBL" id="SLN62214.1"/>
    </source>
</evidence>
<dbReference type="Proteomes" id="UP000193827">
    <property type="component" value="Unassembled WGS sequence"/>
</dbReference>
<protein>
    <submittedName>
        <fullName evidence="1">Uncharacterized protein</fullName>
    </submittedName>
</protein>
<dbReference type="RefSeq" id="WP_085893591.1">
    <property type="nucleotide sequence ID" value="NZ_FWFL01000010.1"/>
</dbReference>
<keyword evidence="2" id="KW-1185">Reference proteome</keyword>
<dbReference type="EMBL" id="FWFL01000010">
    <property type="protein sequence ID" value="SLN62214.1"/>
    <property type="molecule type" value="Genomic_DNA"/>
</dbReference>
<dbReference type="AlphaFoldDB" id="A0A1Y5THK2"/>
<organism evidence="1 2">
    <name type="scientific">Roseovarius litorisediminis</name>
    <dbReference type="NCBI Taxonomy" id="1312363"/>
    <lineage>
        <taxon>Bacteria</taxon>
        <taxon>Pseudomonadati</taxon>
        <taxon>Pseudomonadota</taxon>
        <taxon>Alphaproteobacteria</taxon>
        <taxon>Rhodobacterales</taxon>
        <taxon>Roseobacteraceae</taxon>
        <taxon>Roseovarius</taxon>
    </lineage>
</organism>
<proteinExistence type="predicted"/>
<gene>
    <name evidence="1" type="ORF">PEL8287_03388</name>
</gene>
<accession>A0A1Y5THK2</accession>